<dbReference type="InterPro" id="IPR042099">
    <property type="entry name" value="ANL_N_sf"/>
</dbReference>
<dbReference type="CDD" id="cd05911">
    <property type="entry name" value="Firefly_Luc_like"/>
    <property type="match status" value="1"/>
</dbReference>
<sequence length="604" mass="64434">MRAAVVGLTATFRRAARWAPLRRVNASALTRAGVTRSPYPPIEPLDVGIADLATSEWPRFSAEGRVAVIDEAGKARTFAELSHDVSHIAGALSARGIGPGDVVAIVSPNHIDYGAVALAVLRLGAVLTPANPAYTQAEVRSQLEGSRARAVVAHPSTLERVLGAARELSAVHTVACTGSSADLPPFAVGAGVAALDDWRHGAALVTRTAACVRGSSLALLPYSSGTTGLPKGTMLSHANLTSNMQQFIAPEGRFIPDGAPVICPLPQYHIYAFTLAVLFMLWRGHPLVTSTRFELATFCRQVRAYRPARAYLVPPILLALVKSEETARVDWSSLQMITSAAAPLDAELERACALRLGCRVKQAWGMSELSPLGTWPADDAVRDSLVGSVGPPVPSTLVRVVELHSAESGEGEGDEQIVDVPHGAEGELLVSGPQVMLGYLDNAEATARTLVRAADGTTWLRTGDVARVDEGGFIWITDRAKELIKFKGFQVAPAELEAVLLTHPDVLDAAVIPLADAEGGEVPRAYVVLREAHSARAPRAEANAIVDWVAGRMAPHKRLRGGVKLTDKIPKSASGKILRRLVRDADRREEAALRHREHEQPDMA</sequence>
<evidence type="ECO:0000313" key="5">
    <source>
        <dbReference type="EMBL" id="KAG8463890.1"/>
    </source>
</evidence>
<dbReference type="GO" id="GO:0016405">
    <property type="term" value="F:CoA-ligase activity"/>
    <property type="evidence" value="ECO:0007669"/>
    <property type="project" value="TreeGrafter"/>
</dbReference>
<dbReference type="Pfam" id="PF13193">
    <property type="entry name" value="AMP-binding_C"/>
    <property type="match status" value="1"/>
</dbReference>
<organism evidence="5 6">
    <name type="scientific">Diacronema lutheri</name>
    <name type="common">Unicellular marine alga</name>
    <name type="synonym">Monochrysis lutheri</name>
    <dbReference type="NCBI Taxonomy" id="2081491"/>
    <lineage>
        <taxon>Eukaryota</taxon>
        <taxon>Haptista</taxon>
        <taxon>Haptophyta</taxon>
        <taxon>Pavlovophyceae</taxon>
        <taxon>Pavlovales</taxon>
        <taxon>Pavlovaceae</taxon>
        <taxon>Diacronema</taxon>
    </lineage>
</organism>
<dbReference type="PANTHER" id="PTHR24096">
    <property type="entry name" value="LONG-CHAIN-FATTY-ACID--COA LIGASE"/>
    <property type="match status" value="1"/>
</dbReference>
<dbReference type="Gene3D" id="3.30.300.30">
    <property type="match status" value="1"/>
</dbReference>
<evidence type="ECO:0008006" key="7">
    <source>
        <dbReference type="Google" id="ProtNLM"/>
    </source>
</evidence>
<evidence type="ECO:0000256" key="1">
    <source>
        <dbReference type="ARBA" id="ARBA00006432"/>
    </source>
</evidence>
<name>A0A8J5XII0_DIALT</name>
<dbReference type="InterPro" id="IPR000873">
    <property type="entry name" value="AMP-dep_synth/lig_dom"/>
</dbReference>
<dbReference type="OMA" id="YIMPKFD"/>
<keyword evidence="2" id="KW-0436">Ligase</keyword>
<gene>
    <name evidence="5" type="ORF">KFE25_000058</name>
</gene>
<dbReference type="InterPro" id="IPR045851">
    <property type="entry name" value="AMP-bd_C_sf"/>
</dbReference>
<dbReference type="OrthoDB" id="10253869at2759"/>
<evidence type="ECO:0000259" key="4">
    <source>
        <dbReference type="Pfam" id="PF13193"/>
    </source>
</evidence>
<dbReference type="PROSITE" id="PS00455">
    <property type="entry name" value="AMP_BINDING"/>
    <property type="match status" value="1"/>
</dbReference>
<feature type="domain" description="AMP-binding enzyme C-terminal" evidence="4">
    <location>
        <begin position="495"/>
        <end position="576"/>
    </location>
</feature>
<dbReference type="FunFam" id="3.30.300.30:FF:000007">
    <property type="entry name" value="4-coumarate--CoA ligase 2"/>
    <property type="match status" value="1"/>
</dbReference>
<keyword evidence="6" id="KW-1185">Reference proteome</keyword>
<evidence type="ECO:0000259" key="3">
    <source>
        <dbReference type="Pfam" id="PF00501"/>
    </source>
</evidence>
<dbReference type="AlphaFoldDB" id="A0A8J5XII0"/>
<evidence type="ECO:0000256" key="2">
    <source>
        <dbReference type="ARBA" id="ARBA00022598"/>
    </source>
</evidence>
<accession>A0A8J5XII0</accession>
<dbReference type="Proteomes" id="UP000751190">
    <property type="component" value="Unassembled WGS sequence"/>
</dbReference>
<dbReference type="SUPFAM" id="SSF56801">
    <property type="entry name" value="Acetyl-CoA synthetase-like"/>
    <property type="match status" value="1"/>
</dbReference>
<comment type="similarity">
    <text evidence="1">Belongs to the ATP-dependent AMP-binding enzyme family.</text>
</comment>
<dbReference type="Gene3D" id="3.40.50.12780">
    <property type="entry name" value="N-terminal domain of ligase-like"/>
    <property type="match status" value="1"/>
</dbReference>
<evidence type="ECO:0000313" key="6">
    <source>
        <dbReference type="Proteomes" id="UP000751190"/>
    </source>
</evidence>
<protein>
    <recommendedName>
        <fullName evidence="7">4-coumarate--CoA ligase</fullName>
    </recommendedName>
</protein>
<comment type="caution">
    <text evidence="5">The sequence shown here is derived from an EMBL/GenBank/DDBJ whole genome shotgun (WGS) entry which is preliminary data.</text>
</comment>
<feature type="domain" description="AMP-dependent synthetase/ligase" evidence="3">
    <location>
        <begin position="64"/>
        <end position="440"/>
    </location>
</feature>
<dbReference type="EMBL" id="JAGTXO010000014">
    <property type="protein sequence ID" value="KAG8463890.1"/>
    <property type="molecule type" value="Genomic_DNA"/>
</dbReference>
<dbReference type="InterPro" id="IPR025110">
    <property type="entry name" value="AMP-bd_C"/>
</dbReference>
<proteinExistence type="inferred from homology"/>
<dbReference type="PANTHER" id="PTHR24096:SF149">
    <property type="entry name" value="AMP-BINDING DOMAIN-CONTAINING PROTEIN-RELATED"/>
    <property type="match status" value="1"/>
</dbReference>
<dbReference type="InterPro" id="IPR020845">
    <property type="entry name" value="AMP-binding_CS"/>
</dbReference>
<reference evidence="5" key="1">
    <citation type="submission" date="2021-05" db="EMBL/GenBank/DDBJ databases">
        <title>The genome of the haptophyte Pavlova lutheri (Diacronema luteri, Pavlovales) - a model for lipid biosynthesis in eukaryotic algae.</title>
        <authorList>
            <person name="Hulatt C.J."/>
            <person name="Posewitz M.C."/>
        </authorList>
    </citation>
    <scope>NUCLEOTIDE SEQUENCE</scope>
    <source>
        <strain evidence="5">NIVA-4/92</strain>
    </source>
</reference>
<dbReference type="Pfam" id="PF00501">
    <property type="entry name" value="AMP-binding"/>
    <property type="match status" value="1"/>
</dbReference>